<dbReference type="PROSITE" id="PS50893">
    <property type="entry name" value="ABC_TRANSPORTER_2"/>
    <property type="match status" value="1"/>
</dbReference>
<dbReference type="InterPro" id="IPR050319">
    <property type="entry name" value="ABC_transp_ATP-bind"/>
</dbReference>
<evidence type="ECO:0000256" key="1">
    <source>
        <dbReference type="ARBA" id="ARBA00005417"/>
    </source>
</evidence>
<dbReference type="InterPro" id="IPR027417">
    <property type="entry name" value="P-loop_NTPase"/>
</dbReference>
<dbReference type="Gene3D" id="3.40.50.300">
    <property type="entry name" value="P-loop containing nucleotide triphosphate hydrolases"/>
    <property type="match status" value="1"/>
</dbReference>
<keyword evidence="3" id="KW-0547">Nucleotide-binding</keyword>
<dbReference type="Proteomes" id="UP000198923">
    <property type="component" value="Unassembled WGS sequence"/>
</dbReference>
<dbReference type="SMART" id="SM00382">
    <property type="entry name" value="AAA"/>
    <property type="match status" value="1"/>
</dbReference>
<feature type="region of interest" description="Disordered" evidence="5">
    <location>
        <begin position="117"/>
        <end position="143"/>
    </location>
</feature>
<evidence type="ECO:0000313" key="7">
    <source>
        <dbReference type="EMBL" id="SDG02946.1"/>
    </source>
</evidence>
<dbReference type="Pfam" id="PF00005">
    <property type="entry name" value="ABC_tran"/>
    <property type="match status" value="1"/>
</dbReference>
<accession>A0A1G7QWN9</accession>
<dbReference type="SUPFAM" id="SSF52540">
    <property type="entry name" value="P-loop containing nucleoside triphosphate hydrolases"/>
    <property type="match status" value="1"/>
</dbReference>
<keyword evidence="4 7" id="KW-0067">ATP-binding</keyword>
<dbReference type="GO" id="GO:0016887">
    <property type="term" value="F:ATP hydrolysis activity"/>
    <property type="evidence" value="ECO:0007669"/>
    <property type="project" value="InterPro"/>
</dbReference>
<name>A0A1G7QWN9_9ACTN</name>
<gene>
    <name evidence="7" type="ORF">SAMN05421505_101155</name>
</gene>
<feature type="compositionally biased region" description="Gly residues" evidence="5">
    <location>
        <begin position="121"/>
        <end position="142"/>
    </location>
</feature>
<comment type="similarity">
    <text evidence="1">Belongs to the ABC transporter superfamily.</text>
</comment>
<dbReference type="InterPro" id="IPR003439">
    <property type="entry name" value="ABC_transporter-like_ATP-bd"/>
</dbReference>
<feature type="domain" description="ABC transporter" evidence="6">
    <location>
        <begin position="2"/>
        <end position="255"/>
    </location>
</feature>
<dbReference type="RefSeq" id="WP_218125564.1">
    <property type="nucleotide sequence ID" value="NZ_FNCN01000001.1"/>
</dbReference>
<keyword evidence="8" id="KW-1185">Reference proteome</keyword>
<evidence type="ECO:0000313" key="8">
    <source>
        <dbReference type="Proteomes" id="UP000198923"/>
    </source>
</evidence>
<evidence type="ECO:0000256" key="2">
    <source>
        <dbReference type="ARBA" id="ARBA00022448"/>
    </source>
</evidence>
<keyword evidence="2" id="KW-0813">Transport</keyword>
<dbReference type="STRING" id="504805.SAMN05421505_101155"/>
<proteinExistence type="inferred from homology"/>
<evidence type="ECO:0000256" key="4">
    <source>
        <dbReference type="ARBA" id="ARBA00022840"/>
    </source>
</evidence>
<reference evidence="7 8" key="1">
    <citation type="submission" date="2016-10" db="EMBL/GenBank/DDBJ databases">
        <authorList>
            <person name="de Groot N.N."/>
        </authorList>
    </citation>
    <scope>NUCLEOTIDE SEQUENCE [LARGE SCALE GENOMIC DNA]</scope>
    <source>
        <strain evidence="7 8">CPCC 201354</strain>
    </source>
</reference>
<organism evidence="7 8">
    <name type="scientific">Sinosporangium album</name>
    <dbReference type="NCBI Taxonomy" id="504805"/>
    <lineage>
        <taxon>Bacteria</taxon>
        <taxon>Bacillati</taxon>
        <taxon>Actinomycetota</taxon>
        <taxon>Actinomycetes</taxon>
        <taxon>Streptosporangiales</taxon>
        <taxon>Streptosporangiaceae</taxon>
        <taxon>Sinosporangium</taxon>
    </lineage>
</organism>
<dbReference type="PANTHER" id="PTHR43776:SF7">
    <property type="entry name" value="D,D-DIPEPTIDE TRANSPORT ATP-BINDING PROTEIN DDPF-RELATED"/>
    <property type="match status" value="1"/>
</dbReference>
<dbReference type="InterPro" id="IPR003593">
    <property type="entry name" value="AAA+_ATPase"/>
</dbReference>
<evidence type="ECO:0000259" key="6">
    <source>
        <dbReference type="PROSITE" id="PS50893"/>
    </source>
</evidence>
<evidence type="ECO:0000256" key="5">
    <source>
        <dbReference type="SAM" id="MobiDB-lite"/>
    </source>
</evidence>
<dbReference type="PANTHER" id="PTHR43776">
    <property type="entry name" value="TRANSPORT ATP-BINDING PROTEIN"/>
    <property type="match status" value="1"/>
</dbReference>
<dbReference type="GO" id="GO:0005524">
    <property type="term" value="F:ATP binding"/>
    <property type="evidence" value="ECO:0007669"/>
    <property type="project" value="UniProtKB-KW"/>
</dbReference>
<dbReference type="AlphaFoldDB" id="A0A1G7QWN9"/>
<dbReference type="EMBL" id="FNCN01000001">
    <property type="protein sequence ID" value="SDG02946.1"/>
    <property type="molecule type" value="Genomic_DNA"/>
</dbReference>
<dbReference type="GO" id="GO:0055085">
    <property type="term" value="P:transmembrane transport"/>
    <property type="evidence" value="ECO:0007669"/>
    <property type="project" value="UniProtKB-ARBA"/>
</dbReference>
<protein>
    <submittedName>
        <fullName evidence="7">Peptide/nickel transport system ATP-binding protein</fullName>
    </submittedName>
</protein>
<evidence type="ECO:0000256" key="3">
    <source>
        <dbReference type="ARBA" id="ARBA00022741"/>
    </source>
</evidence>
<sequence length="255" mass="26091">MLEARDITVRYGSRTVLDRVSLTVEPGAVLGLGGPSGCGKSTLARVMAMMLRPRSGSVAVDGRPVSRWRQRAPRELRTRVALIYQQPRLAVDPRLTLREIVAEPLAAAGTAAAGTAAAGTGTAGTGTAGTGTAGTGTAGTGTAGTADAERVAALAAEVGLTGDLLTRRPHEVSDGQLQRACVARALILSPGYLICDEMTTMLDASTQAHLVRVVNAYRERTGAGVLAISHDAVLLGRWADGVAELGQGGKAAVSV</sequence>